<evidence type="ECO:0000313" key="2">
    <source>
        <dbReference type="EMBL" id="KAK5080518.1"/>
    </source>
</evidence>
<dbReference type="PANTHER" id="PTHR36124">
    <property type="match status" value="1"/>
</dbReference>
<evidence type="ECO:0000256" key="1">
    <source>
        <dbReference type="SAM" id="Phobius"/>
    </source>
</evidence>
<keyword evidence="1" id="KW-0472">Membrane</keyword>
<reference evidence="2 3" key="1">
    <citation type="submission" date="2023-08" db="EMBL/GenBank/DDBJ databases">
        <title>Black Yeasts Isolated from many extreme environments.</title>
        <authorList>
            <person name="Coleine C."/>
            <person name="Stajich J.E."/>
            <person name="Selbmann L."/>
        </authorList>
    </citation>
    <scope>NUCLEOTIDE SEQUENCE [LARGE SCALE GENOMIC DNA]</scope>
    <source>
        <strain evidence="2 3">CCFEE 5885</strain>
    </source>
</reference>
<name>A0ABR0JZU6_9EURO</name>
<feature type="transmembrane region" description="Helical" evidence="1">
    <location>
        <begin position="13"/>
        <end position="32"/>
    </location>
</feature>
<dbReference type="Proteomes" id="UP001345013">
    <property type="component" value="Unassembled WGS sequence"/>
</dbReference>
<dbReference type="PANTHER" id="PTHR36124:SF1">
    <property type="entry name" value="ER-BOUND OXYGENASE MPAB_MPAB'_RUBBER OXYGENASE CATALYTIC DOMAIN-CONTAINING PROTEIN"/>
    <property type="match status" value="1"/>
</dbReference>
<dbReference type="InterPro" id="IPR046366">
    <property type="entry name" value="MPAB"/>
</dbReference>
<gene>
    <name evidence="2" type="ORF">LTR24_008508</name>
</gene>
<proteinExistence type="predicted"/>
<protein>
    <recommendedName>
        <fullName evidence="4">ER-bound oxygenase mpaB/mpaB'/Rubber oxygenase catalytic domain-containing protein</fullName>
    </recommendedName>
</protein>
<keyword evidence="1" id="KW-1133">Transmembrane helix</keyword>
<evidence type="ECO:0000313" key="3">
    <source>
        <dbReference type="Proteomes" id="UP001345013"/>
    </source>
</evidence>
<keyword evidence="3" id="KW-1185">Reference proteome</keyword>
<dbReference type="EMBL" id="JAVRRG010000149">
    <property type="protein sequence ID" value="KAK5080518.1"/>
    <property type="molecule type" value="Genomic_DNA"/>
</dbReference>
<keyword evidence="1" id="KW-0812">Transmembrane</keyword>
<accession>A0ABR0JZU6</accession>
<comment type="caution">
    <text evidence="2">The sequence shown here is derived from an EMBL/GenBank/DDBJ whole genome shotgun (WGS) entry which is preliminary data.</text>
</comment>
<sequence>MNSVFLSWWDSKFAYALAGLIAYTTICHALRFRRIKSLQRKYGFGTATRPTFSDMTDQEAWEIQTEIAEAEFPSLFEKGLQLALFRTYGIPSISKLLVQTAQLSTNENVAKRYADTAVIITEIYADKPSGEKVIEAFARLNYLHGHYLNQGRITNDDMLYTLALFMNHPCEWINKYEWRRMTDMEICAVATFHKTMGDAMRIKYDVLPGSKSGWKDGIQFYRELDEWAKDYEKRHMVPHNDNYNTAIKTKELLLSTVPSFMHGLVAQIVSAVMDKGLREAIMFEPAHPTTKKLFDLFMEGRRFYLRHFALPKFGWQRQKGLSKETSPEGRRWINLWSTTPHYVKPTLWGRWGLTGLYQLMLGAPRPGDKDMCPEGYLRADVGPRAFNGKGKEEFEREKVSIAKTRTGGCPFVIPK</sequence>
<organism evidence="2 3">
    <name type="scientific">Lithohypha guttulata</name>
    <dbReference type="NCBI Taxonomy" id="1690604"/>
    <lineage>
        <taxon>Eukaryota</taxon>
        <taxon>Fungi</taxon>
        <taxon>Dikarya</taxon>
        <taxon>Ascomycota</taxon>
        <taxon>Pezizomycotina</taxon>
        <taxon>Eurotiomycetes</taxon>
        <taxon>Chaetothyriomycetidae</taxon>
        <taxon>Chaetothyriales</taxon>
        <taxon>Trichomeriaceae</taxon>
        <taxon>Lithohypha</taxon>
    </lineage>
</organism>
<evidence type="ECO:0008006" key="4">
    <source>
        <dbReference type="Google" id="ProtNLM"/>
    </source>
</evidence>